<dbReference type="STRING" id="1045558.SAMN05216175_110132"/>
<reference evidence="7" key="1">
    <citation type="submission" date="2016-10" db="EMBL/GenBank/DDBJ databases">
        <authorList>
            <person name="Varghese N."/>
            <person name="Submissions S."/>
        </authorList>
    </citation>
    <scope>NUCLEOTIDE SEQUENCE [LARGE SCALE GENOMIC DNA]</scope>
    <source>
        <strain evidence="7">CGMCC 1.10971</strain>
    </source>
</reference>
<sequence>MVMFAMRKVNLRSVDLNLLVVLEALLEEKQVTKAAERLHMSQPAVSRALQRLRSMFADPLLVRSAEGYDLSVRAGQIIGDLKSLLHSVSQIISETEFSPQTSKQTVKIAGPDLETALYVPDLLAIMRQEAPEMRVELDSRPADYFEMLSRGDIHFAISGVAPQTAEDQFHRAILDVTDTALMMGAHHPLADNPITLDAYLAARHGFVSITGKGPAMMDSRLREMGKKRNTVLRLSSFMSVADFCEKTDLIFMLPINLIQKISLGRAVVTCALPPELKADPLPFYLYWHARDHHDGMHRWIKNAILQHAGQHSVYKV</sequence>
<proteinExistence type="inferred from homology"/>
<dbReference type="PANTHER" id="PTHR30118:SF15">
    <property type="entry name" value="TRANSCRIPTIONAL REGULATORY PROTEIN"/>
    <property type="match status" value="1"/>
</dbReference>
<evidence type="ECO:0000259" key="5">
    <source>
        <dbReference type="PROSITE" id="PS50931"/>
    </source>
</evidence>
<dbReference type="SUPFAM" id="SSF46785">
    <property type="entry name" value="Winged helix' DNA-binding domain"/>
    <property type="match status" value="1"/>
</dbReference>
<evidence type="ECO:0000256" key="2">
    <source>
        <dbReference type="ARBA" id="ARBA00023015"/>
    </source>
</evidence>
<dbReference type="InterPro" id="IPR000847">
    <property type="entry name" value="LysR_HTH_N"/>
</dbReference>
<dbReference type="InterPro" id="IPR005119">
    <property type="entry name" value="LysR_subst-bd"/>
</dbReference>
<dbReference type="SUPFAM" id="SSF53850">
    <property type="entry name" value="Periplasmic binding protein-like II"/>
    <property type="match status" value="1"/>
</dbReference>
<dbReference type="InterPro" id="IPR036390">
    <property type="entry name" value="WH_DNA-bd_sf"/>
</dbReference>
<protein>
    <submittedName>
        <fullName evidence="6">DNA-binding transcriptional regulator, LysR family</fullName>
    </submittedName>
</protein>
<dbReference type="Pfam" id="PF00126">
    <property type="entry name" value="HTH_1"/>
    <property type="match status" value="1"/>
</dbReference>
<evidence type="ECO:0000256" key="1">
    <source>
        <dbReference type="ARBA" id="ARBA00009437"/>
    </source>
</evidence>
<organism evidence="6 7">
    <name type="scientific">Neptunomonas qingdaonensis</name>
    <dbReference type="NCBI Taxonomy" id="1045558"/>
    <lineage>
        <taxon>Bacteria</taxon>
        <taxon>Pseudomonadati</taxon>
        <taxon>Pseudomonadota</taxon>
        <taxon>Gammaproteobacteria</taxon>
        <taxon>Oceanospirillales</taxon>
        <taxon>Oceanospirillaceae</taxon>
        <taxon>Neptunomonas</taxon>
    </lineage>
</organism>
<name>A0A1I2TRN1_9GAMM</name>
<keyword evidence="7" id="KW-1185">Reference proteome</keyword>
<keyword evidence="4" id="KW-0804">Transcription</keyword>
<evidence type="ECO:0000256" key="4">
    <source>
        <dbReference type="ARBA" id="ARBA00023163"/>
    </source>
</evidence>
<dbReference type="GO" id="GO:0003677">
    <property type="term" value="F:DNA binding"/>
    <property type="evidence" value="ECO:0007669"/>
    <property type="project" value="UniProtKB-KW"/>
</dbReference>
<evidence type="ECO:0000313" key="7">
    <source>
        <dbReference type="Proteomes" id="UP000198623"/>
    </source>
</evidence>
<dbReference type="Pfam" id="PF03466">
    <property type="entry name" value="LysR_substrate"/>
    <property type="match status" value="1"/>
</dbReference>
<dbReference type="Proteomes" id="UP000198623">
    <property type="component" value="Unassembled WGS sequence"/>
</dbReference>
<dbReference type="PRINTS" id="PR00039">
    <property type="entry name" value="HTHLYSR"/>
</dbReference>
<dbReference type="CDD" id="cd08417">
    <property type="entry name" value="PBP2_Nitroaromatics_like"/>
    <property type="match status" value="1"/>
</dbReference>
<evidence type="ECO:0000256" key="3">
    <source>
        <dbReference type="ARBA" id="ARBA00023125"/>
    </source>
</evidence>
<dbReference type="InterPro" id="IPR037402">
    <property type="entry name" value="YidZ_PBP2"/>
</dbReference>
<dbReference type="PROSITE" id="PS50931">
    <property type="entry name" value="HTH_LYSR"/>
    <property type="match status" value="1"/>
</dbReference>
<dbReference type="GO" id="GO:0003700">
    <property type="term" value="F:DNA-binding transcription factor activity"/>
    <property type="evidence" value="ECO:0007669"/>
    <property type="project" value="InterPro"/>
</dbReference>
<gene>
    <name evidence="6" type="ORF">SAMN05216175_110132</name>
</gene>
<keyword evidence="2" id="KW-0805">Transcription regulation</keyword>
<comment type="similarity">
    <text evidence="1">Belongs to the LysR transcriptional regulatory family.</text>
</comment>
<accession>A0A1I2TRN1</accession>
<evidence type="ECO:0000313" key="6">
    <source>
        <dbReference type="EMBL" id="SFG66037.1"/>
    </source>
</evidence>
<dbReference type="AlphaFoldDB" id="A0A1I2TRN1"/>
<dbReference type="EMBL" id="FOOU01000010">
    <property type="protein sequence ID" value="SFG66037.1"/>
    <property type="molecule type" value="Genomic_DNA"/>
</dbReference>
<dbReference type="Gene3D" id="1.10.10.10">
    <property type="entry name" value="Winged helix-like DNA-binding domain superfamily/Winged helix DNA-binding domain"/>
    <property type="match status" value="1"/>
</dbReference>
<feature type="domain" description="HTH lysR-type" evidence="5">
    <location>
        <begin position="14"/>
        <end position="71"/>
    </location>
</feature>
<dbReference type="Gene3D" id="3.40.190.10">
    <property type="entry name" value="Periplasmic binding protein-like II"/>
    <property type="match status" value="2"/>
</dbReference>
<keyword evidence="3 6" id="KW-0238">DNA-binding</keyword>
<dbReference type="InterPro" id="IPR036388">
    <property type="entry name" value="WH-like_DNA-bd_sf"/>
</dbReference>
<dbReference type="InterPro" id="IPR050389">
    <property type="entry name" value="LysR-type_TF"/>
</dbReference>
<dbReference type="PANTHER" id="PTHR30118">
    <property type="entry name" value="HTH-TYPE TRANSCRIPTIONAL REGULATOR LEUO-RELATED"/>
    <property type="match status" value="1"/>
</dbReference>